<dbReference type="SUPFAM" id="SSF47616">
    <property type="entry name" value="GST C-terminal domain-like"/>
    <property type="match status" value="1"/>
</dbReference>
<dbReference type="InterPro" id="IPR004045">
    <property type="entry name" value="Glutathione_S-Trfase_N"/>
</dbReference>
<dbReference type="PANTHER" id="PTHR44051">
    <property type="entry name" value="GLUTATHIONE S-TRANSFERASE-RELATED"/>
    <property type="match status" value="1"/>
</dbReference>
<feature type="domain" description="GST N-terminal" evidence="3">
    <location>
        <begin position="5"/>
        <end position="86"/>
    </location>
</feature>
<sequence length="240" mass="27791">MTTLKPLTVYGHWGAPNPWKVKIILEELRVPHEWREVEFNNVKSEEYLKVTPNGRLPAIQDPNTGTTLWESGAIILYLIDEYDKEGKLSYKHGPEKYLTQQWLMFQVSDQLTHPVPILTGQGPYFGQATWFARFHPERLPSATTRYINEIERVISVLDLTLSRNEDGDSAYLVGNKCTYADLSFVTWANVGKGLLIQLGEQGRLDKFENYRRWMERLEERSVVKSANERIEKGRKAHNLP</sequence>
<dbReference type="GO" id="GO:0004364">
    <property type="term" value="F:glutathione transferase activity"/>
    <property type="evidence" value="ECO:0007669"/>
    <property type="project" value="UniProtKB-EC"/>
</dbReference>
<dbReference type="CDD" id="cd03048">
    <property type="entry name" value="GST_N_Ure2p_like"/>
    <property type="match status" value="1"/>
</dbReference>
<dbReference type="EC" id="2.5.1.18" evidence="5"/>
<name>A0AA38XI64_9EURO</name>
<dbReference type="SFLD" id="SFLDS00019">
    <property type="entry name" value="Glutathione_Transferase_(cytos"/>
    <property type="match status" value="1"/>
</dbReference>
<accession>A0AA38XI64</accession>
<dbReference type="PROSITE" id="PS50405">
    <property type="entry name" value="GST_CTER"/>
    <property type="match status" value="1"/>
</dbReference>
<evidence type="ECO:0000256" key="1">
    <source>
        <dbReference type="ARBA" id="ARBA00007409"/>
    </source>
</evidence>
<evidence type="ECO:0000256" key="2">
    <source>
        <dbReference type="RuleBase" id="RU003494"/>
    </source>
</evidence>
<dbReference type="AlphaFoldDB" id="A0AA38XI64"/>
<dbReference type="InterPro" id="IPR004046">
    <property type="entry name" value="GST_C"/>
</dbReference>
<dbReference type="InterPro" id="IPR040079">
    <property type="entry name" value="Glutathione_S-Trfase"/>
</dbReference>
<keyword evidence="5" id="KW-0808">Transferase</keyword>
<evidence type="ECO:0000313" key="5">
    <source>
        <dbReference type="EMBL" id="KAJ9613922.1"/>
    </source>
</evidence>
<evidence type="ECO:0000259" key="3">
    <source>
        <dbReference type="PROSITE" id="PS50404"/>
    </source>
</evidence>
<dbReference type="EMBL" id="JAPDRK010000003">
    <property type="protein sequence ID" value="KAJ9613922.1"/>
    <property type="molecule type" value="Genomic_DNA"/>
</dbReference>
<comment type="similarity">
    <text evidence="1 2">Belongs to the GST superfamily.</text>
</comment>
<dbReference type="SUPFAM" id="SSF52833">
    <property type="entry name" value="Thioredoxin-like"/>
    <property type="match status" value="1"/>
</dbReference>
<dbReference type="InterPro" id="IPR036282">
    <property type="entry name" value="Glutathione-S-Trfase_C_sf"/>
</dbReference>
<dbReference type="PANTHER" id="PTHR44051:SF3">
    <property type="entry name" value="TRANSCRIPTIONAL REGULATOR URE2"/>
    <property type="match status" value="1"/>
</dbReference>
<dbReference type="Gene3D" id="1.20.1050.130">
    <property type="match status" value="1"/>
</dbReference>
<gene>
    <name evidence="5" type="primary">URE2_1</name>
    <name evidence="5" type="ORF">H2200_002058</name>
</gene>
<evidence type="ECO:0000259" key="4">
    <source>
        <dbReference type="PROSITE" id="PS50405"/>
    </source>
</evidence>
<proteinExistence type="inferred from homology"/>
<dbReference type="SFLD" id="SFLDG00358">
    <property type="entry name" value="Main_(cytGST)"/>
    <property type="match status" value="1"/>
</dbReference>
<keyword evidence="6" id="KW-1185">Reference proteome</keyword>
<organism evidence="5 6">
    <name type="scientific">Cladophialophora chaetospira</name>
    <dbReference type="NCBI Taxonomy" id="386627"/>
    <lineage>
        <taxon>Eukaryota</taxon>
        <taxon>Fungi</taxon>
        <taxon>Dikarya</taxon>
        <taxon>Ascomycota</taxon>
        <taxon>Pezizomycotina</taxon>
        <taxon>Eurotiomycetes</taxon>
        <taxon>Chaetothyriomycetidae</taxon>
        <taxon>Chaetothyriales</taxon>
        <taxon>Herpotrichiellaceae</taxon>
        <taxon>Cladophialophora</taxon>
    </lineage>
</organism>
<protein>
    <submittedName>
        <fullName evidence="5">Glutathione S- transferase, nitrogen catabolite repression regulator</fullName>
        <ecNumber evidence="5">2.5.1.18</ecNumber>
    </submittedName>
</protein>
<feature type="domain" description="GST C-terminal" evidence="4">
    <location>
        <begin position="93"/>
        <end position="239"/>
    </location>
</feature>
<comment type="caution">
    <text evidence="5">The sequence shown here is derived from an EMBL/GenBank/DDBJ whole genome shotgun (WGS) entry which is preliminary data.</text>
</comment>
<dbReference type="Pfam" id="PF02798">
    <property type="entry name" value="GST_N"/>
    <property type="match status" value="1"/>
</dbReference>
<dbReference type="Proteomes" id="UP001172673">
    <property type="component" value="Unassembled WGS sequence"/>
</dbReference>
<evidence type="ECO:0000313" key="6">
    <source>
        <dbReference type="Proteomes" id="UP001172673"/>
    </source>
</evidence>
<dbReference type="PROSITE" id="PS50404">
    <property type="entry name" value="GST_NTER"/>
    <property type="match status" value="1"/>
</dbReference>
<dbReference type="InterPro" id="IPR036249">
    <property type="entry name" value="Thioredoxin-like_sf"/>
</dbReference>
<reference evidence="5" key="1">
    <citation type="submission" date="2022-10" db="EMBL/GenBank/DDBJ databases">
        <title>Culturing micro-colonial fungi from biological soil crusts in the Mojave desert and describing Neophaeococcomyces mojavensis, and introducing the new genera and species Taxawa tesnikishii.</title>
        <authorList>
            <person name="Kurbessoian T."/>
            <person name="Stajich J.E."/>
        </authorList>
    </citation>
    <scope>NUCLEOTIDE SEQUENCE</scope>
    <source>
        <strain evidence="5">TK_41</strain>
    </source>
</reference>
<dbReference type="Pfam" id="PF00043">
    <property type="entry name" value="GST_C"/>
    <property type="match status" value="1"/>
</dbReference>
<dbReference type="InterPro" id="IPR010987">
    <property type="entry name" value="Glutathione-S-Trfase_C-like"/>
</dbReference>